<dbReference type="Pfam" id="PF02668">
    <property type="entry name" value="TauD"/>
    <property type="match status" value="1"/>
</dbReference>
<evidence type="ECO:0000313" key="8">
    <source>
        <dbReference type="EMBL" id="BFP53466.1"/>
    </source>
</evidence>
<dbReference type="KEGG" id="stcm:SCMC78_32730"/>
<keyword evidence="4 6" id="KW-0408">Iron</keyword>
<dbReference type="InterPro" id="IPR014503">
    <property type="entry name" value="Clavaminate_syn-like"/>
</dbReference>
<feature type="domain" description="TauD/TfdA-like" evidence="7">
    <location>
        <begin position="144"/>
        <end position="307"/>
    </location>
</feature>
<dbReference type="InterPro" id="IPR042098">
    <property type="entry name" value="TauD-like_sf"/>
</dbReference>
<keyword evidence="2 6" id="KW-0479">Metal-binding</keyword>
<accession>A0AB33KDU1</accession>
<comment type="similarity">
    <text evidence="1">Belongs to the clavaminate synthase family.</text>
</comment>
<organism evidence="8">
    <name type="scientific">Streptomyces sp. CMC78</name>
    <dbReference type="NCBI Taxonomy" id="3231512"/>
    <lineage>
        <taxon>Bacteria</taxon>
        <taxon>Bacillati</taxon>
        <taxon>Actinomycetota</taxon>
        <taxon>Actinomycetes</taxon>
        <taxon>Kitasatosporales</taxon>
        <taxon>Streptomycetaceae</taxon>
        <taxon>Streptomyces</taxon>
    </lineage>
</organism>
<dbReference type="InterPro" id="IPR003819">
    <property type="entry name" value="TauD/TfdA-like"/>
</dbReference>
<evidence type="ECO:0000256" key="5">
    <source>
        <dbReference type="PIRSR" id="PIRSR019543-1"/>
    </source>
</evidence>
<sequence length="332" mass="36804">MSVDVGNVLDRKAGIVLTEDEKGELERVAAELTDISPREIDDRVWVDAAREFSARLPIRLRQTLRRFVREPGADAMLLLRNLPVHSDVLPDTPSRAGSVQRSTTLPASVLALISLQLGELTAFREEKHGALVQDVVPVPGMEEFQGNAGATQLTMHIENAFHPMRPDLVGLMCLRNDHDNVAGLRVASIRNALPLLSERTRTVLHEPRYVTAPPASFGDLGSLPEPHGILSGARQDPDVKVDFTSTQPLDDEARHAMDELGEAFAETRRTLVLEPGDLAYVDNRLALHGRTAFTPRYDGRDRWLQRVFVQLDLRRSRPGRADDGQVQSSTDV</sequence>
<feature type="binding site" evidence="6">
    <location>
        <position position="288"/>
    </location>
    <ligand>
        <name>Fe cation</name>
        <dbReference type="ChEBI" id="CHEBI:24875"/>
    </ligand>
</feature>
<protein>
    <submittedName>
        <fullName evidence="8">Clavaminate synthase family protein</fullName>
    </submittedName>
</protein>
<dbReference type="PIRSF" id="PIRSF019543">
    <property type="entry name" value="Clavaminate_syn"/>
    <property type="match status" value="1"/>
</dbReference>
<evidence type="ECO:0000256" key="6">
    <source>
        <dbReference type="PIRSR" id="PIRSR019543-2"/>
    </source>
</evidence>
<evidence type="ECO:0000259" key="7">
    <source>
        <dbReference type="Pfam" id="PF02668"/>
    </source>
</evidence>
<dbReference type="EMBL" id="AP035884">
    <property type="protein sequence ID" value="BFP53466.1"/>
    <property type="molecule type" value="Genomic_DNA"/>
</dbReference>
<dbReference type="SUPFAM" id="SSF51197">
    <property type="entry name" value="Clavaminate synthase-like"/>
    <property type="match status" value="1"/>
</dbReference>
<feature type="binding site" evidence="6">
    <location>
        <position position="158"/>
    </location>
    <ligand>
        <name>Fe cation</name>
        <dbReference type="ChEBI" id="CHEBI:24875"/>
    </ligand>
</feature>
<feature type="binding site" evidence="5">
    <location>
        <position position="200"/>
    </location>
    <ligand>
        <name>2-oxoglutarate</name>
        <dbReference type="ChEBI" id="CHEBI:16810"/>
    </ligand>
</feature>
<dbReference type="RefSeq" id="WP_319598925.1">
    <property type="nucleotide sequence ID" value="NZ_AP035884.1"/>
</dbReference>
<name>A0AB33KDU1_9ACTN</name>
<feature type="binding site" evidence="6">
    <location>
        <position position="156"/>
    </location>
    <ligand>
        <name>Fe cation</name>
        <dbReference type="ChEBI" id="CHEBI:24875"/>
    </ligand>
</feature>
<gene>
    <name evidence="8" type="ORF">SCMC78_32730</name>
</gene>
<evidence type="ECO:0000256" key="4">
    <source>
        <dbReference type="ARBA" id="ARBA00023004"/>
    </source>
</evidence>
<evidence type="ECO:0000256" key="1">
    <source>
        <dbReference type="ARBA" id="ARBA00008425"/>
    </source>
</evidence>
<dbReference type="GO" id="GO:0016491">
    <property type="term" value="F:oxidoreductase activity"/>
    <property type="evidence" value="ECO:0007669"/>
    <property type="project" value="UniProtKB-KW"/>
</dbReference>
<proteinExistence type="inferred from homology"/>
<dbReference type="Gene3D" id="3.60.130.10">
    <property type="entry name" value="Clavaminate synthase-like"/>
    <property type="match status" value="1"/>
</dbReference>
<feature type="binding site" evidence="5">
    <location>
        <position position="306"/>
    </location>
    <ligand>
        <name>2-oxoglutarate</name>
        <dbReference type="ChEBI" id="CHEBI:16810"/>
    </ligand>
</feature>
<keyword evidence="3" id="KW-0560">Oxidoreductase</keyword>
<reference evidence="8" key="1">
    <citation type="submission" date="2024-07" db="EMBL/GenBank/DDBJ databases">
        <title>Complete genome sequences of cellulolytic bacteria, Kitasatospora sp. CMC57 and Streptomyces sp. CMC78, isolated from Japanese agricultural soil.</title>
        <authorList>
            <person name="Hashimoto T."/>
            <person name="Ito M."/>
            <person name="Iwamoto M."/>
            <person name="Fukahori D."/>
            <person name="Shoda T."/>
            <person name="Sakoda M."/>
            <person name="Morohoshi T."/>
            <person name="Mitsuboshi M."/>
            <person name="Nishizawa T."/>
        </authorList>
    </citation>
    <scope>NUCLEOTIDE SEQUENCE</scope>
    <source>
        <strain evidence="8">CMC78</strain>
    </source>
</reference>
<evidence type="ECO:0000256" key="2">
    <source>
        <dbReference type="ARBA" id="ARBA00022723"/>
    </source>
</evidence>
<feature type="binding site" evidence="5">
    <location>
        <position position="302"/>
    </location>
    <ligand>
        <name>2-oxoglutarate</name>
        <dbReference type="ChEBI" id="CHEBI:16810"/>
    </ligand>
</feature>
<dbReference type="GO" id="GO:0005506">
    <property type="term" value="F:iron ion binding"/>
    <property type="evidence" value="ECO:0007669"/>
    <property type="project" value="InterPro"/>
</dbReference>
<evidence type="ECO:0000256" key="3">
    <source>
        <dbReference type="ARBA" id="ARBA00023002"/>
    </source>
</evidence>
<dbReference type="AlphaFoldDB" id="A0AB33KDU1"/>